<proteinExistence type="predicted"/>
<name>A0AA86RM66_9EUKA</name>
<evidence type="ECO:0000313" key="9">
    <source>
        <dbReference type="Proteomes" id="UP001642409"/>
    </source>
</evidence>
<reference evidence="3" key="1">
    <citation type="submission" date="2023-06" db="EMBL/GenBank/DDBJ databases">
        <authorList>
            <person name="Kurt Z."/>
        </authorList>
    </citation>
    <scope>NUCLEOTIDE SEQUENCE</scope>
</reference>
<dbReference type="AlphaFoldDB" id="A0AA86RM66"/>
<dbReference type="EMBL" id="CAXDID020000739">
    <property type="protein sequence ID" value="CAL6112440.1"/>
    <property type="molecule type" value="Genomic_DNA"/>
</dbReference>
<organism evidence="3">
    <name type="scientific">Hexamita inflata</name>
    <dbReference type="NCBI Taxonomy" id="28002"/>
    <lineage>
        <taxon>Eukaryota</taxon>
        <taxon>Metamonada</taxon>
        <taxon>Diplomonadida</taxon>
        <taxon>Hexamitidae</taxon>
        <taxon>Hexamitinae</taxon>
        <taxon>Hexamita</taxon>
    </lineage>
</organism>
<dbReference type="EMBL" id="CAXDID020000739">
    <property type="protein sequence ID" value="CAL6112436.1"/>
    <property type="molecule type" value="Genomic_DNA"/>
</dbReference>
<dbReference type="EMBL" id="CATOUU010001147">
    <property type="protein sequence ID" value="CAI9974434.1"/>
    <property type="molecule type" value="Genomic_DNA"/>
</dbReference>
<dbReference type="EMBL" id="CATOUU010001147">
    <property type="protein sequence ID" value="CAI9974429.1"/>
    <property type="molecule type" value="Genomic_DNA"/>
</dbReference>
<gene>
    <name evidence="1" type="ORF">HINF_LOCUS10561</name>
    <name evidence="5" type="ORF">HINF_LOCUS52412</name>
    <name evidence="2" type="ORF">HINF_LOCUS62074</name>
    <name evidence="3" type="ORF">HINF_LOCUS62077</name>
    <name evidence="4" type="ORF">HINF_LOCUS62079</name>
    <name evidence="6" type="ORF">HINF_LOCUS77035</name>
    <name evidence="7" type="ORF">HINF_LOCUS77038</name>
    <name evidence="8" type="ORF">HINF_LOCUS77040</name>
</gene>
<dbReference type="EMBL" id="CATOUU010001147">
    <property type="protein sequence ID" value="CAI9974432.1"/>
    <property type="molecule type" value="Genomic_DNA"/>
</dbReference>
<dbReference type="EMBL" id="CATOUU010000264">
    <property type="protein sequence ID" value="CAI9922916.1"/>
    <property type="molecule type" value="Genomic_DNA"/>
</dbReference>
<evidence type="ECO:0000313" key="1">
    <source>
        <dbReference type="EMBL" id="CAI9922916.1"/>
    </source>
</evidence>
<dbReference type="EMBL" id="CAXDID020000261">
    <property type="protein sequence ID" value="CAL6066501.1"/>
    <property type="molecule type" value="Genomic_DNA"/>
</dbReference>
<evidence type="ECO:0000313" key="7">
    <source>
        <dbReference type="EMBL" id="CAL6112436.1"/>
    </source>
</evidence>
<dbReference type="Proteomes" id="UP001642409">
    <property type="component" value="Unassembled WGS sequence"/>
</dbReference>
<keyword evidence="9" id="KW-1185">Reference proteome</keyword>
<evidence type="ECO:0000313" key="5">
    <source>
        <dbReference type="EMBL" id="CAL6066501.1"/>
    </source>
</evidence>
<evidence type="ECO:0000313" key="4">
    <source>
        <dbReference type="EMBL" id="CAI9974434.1"/>
    </source>
</evidence>
<evidence type="ECO:0000313" key="3">
    <source>
        <dbReference type="EMBL" id="CAI9974432.1"/>
    </source>
</evidence>
<reference evidence="5 9" key="2">
    <citation type="submission" date="2024-07" db="EMBL/GenBank/DDBJ databases">
        <authorList>
            <person name="Akdeniz Z."/>
        </authorList>
    </citation>
    <scope>NUCLEOTIDE SEQUENCE [LARGE SCALE GENOMIC DNA]</scope>
</reference>
<dbReference type="EMBL" id="CAXDID020000739">
    <property type="protein sequence ID" value="CAL6112430.1"/>
    <property type="molecule type" value="Genomic_DNA"/>
</dbReference>
<accession>A0AA86RM66</accession>
<sequence>MNYLIFPSLLRQTLAPRVFQNRQFNSTSCTCNTQMTTHKLKCMQYEKTGCVQINLKRETVFQIIIANPANGTLQLKYVLDQIFHCAQKLGLLTQNRSVGVLGL</sequence>
<comment type="caution">
    <text evidence="3">The sequence shown here is derived from an EMBL/GenBank/DDBJ whole genome shotgun (WGS) entry which is preliminary data.</text>
</comment>
<evidence type="ECO:0000313" key="6">
    <source>
        <dbReference type="EMBL" id="CAL6112430.1"/>
    </source>
</evidence>
<evidence type="ECO:0000313" key="8">
    <source>
        <dbReference type="EMBL" id="CAL6112440.1"/>
    </source>
</evidence>
<protein>
    <submittedName>
        <fullName evidence="5">Hypothetical_protein</fullName>
    </submittedName>
</protein>
<evidence type="ECO:0000313" key="2">
    <source>
        <dbReference type="EMBL" id="CAI9974429.1"/>
    </source>
</evidence>